<keyword evidence="1" id="KW-0805">Transcription regulation</keyword>
<evidence type="ECO:0000256" key="3">
    <source>
        <dbReference type="SAM" id="MobiDB-lite"/>
    </source>
</evidence>
<sequence length="258" mass="27690">MRFGARLTWLGRVRRGWMASGVDDTSGRDRPSDPEATAPPVGDVVTQLRAVCGDAARALSASGVGLSVMATNGTYGMATASDPVTERIEELQFTFGEGPCVDAVATCRPVLIPDLDVDAMRRWPVYAPAIHDAGVRAVFAFPLQVGAVRLGAIDVFRVQTGLLSRAELGYAFTVADRVVTMLLDGQERATTDADGLDDAIDNRIRLYQAQGMVMVQLGVGLAEALTRIRAYAYAEGRPLGDVATDIVARRLRFDQDTT</sequence>
<dbReference type="GO" id="GO:0003723">
    <property type="term" value="F:RNA binding"/>
    <property type="evidence" value="ECO:0007669"/>
    <property type="project" value="InterPro"/>
</dbReference>
<dbReference type="Pfam" id="PF13185">
    <property type="entry name" value="GAF_2"/>
    <property type="match status" value="1"/>
</dbReference>
<dbReference type="Pfam" id="PF03861">
    <property type="entry name" value="ANTAR"/>
    <property type="match status" value="1"/>
</dbReference>
<evidence type="ECO:0000313" key="6">
    <source>
        <dbReference type="Proteomes" id="UP000635606"/>
    </source>
</evidence>
<reference evidence="5" key="1">
    <citation type="submission" date="2021-01" db="EMBL/GenBank/DDBJ databases">
        <title>Whole genome shotgun sequence of Virgisporangium ochraceum NBRC 16418.</title>
        <authorList>
            <person name="Komaki H."/>
            <person name="Tamura T."/>
        </authorList>
    </citation>
    <scope>NUCLEOTIDE SEQUENCE</scope>
    <source>
        <strain evidence="5">NBRC 16418</strain>
    </source>
</reference>
<dbReference type="PROSITE" id="PS50921">
    <property type="entry name" value="ANTAR"/>
    <property type="match status" value="1"/>
</dbReference>
<dbReference type="AlphaFoldDB" id="A0A8J4A883"/>
<dbReference type="Proteomes" id="UP000635606">
    <property type="component" value="Unassembled WGS sequence"/>
</dbReference>
<accession>A0A8J4A883</accession>
<keyword evidence="6" id="KW-1185">Reference proteome</keyword>
<dbReference type="RefSeq" id="WP_373873978.1">
    <property type="nucleotide sequence ID" value="NZ_BOPH01000149.1"/>
</dbReference>
<evidence type="ECO:0000313" key="5">
    <source>
        <dbReference type="EMBL" id="GIJ75155.1"/>
    </source>
</evidence>
<name>A0A8J4A883_9ACTN</name>
<feature type="domain" description="ANTAR" evidence="4">
    <location>
        <begin position="186"/>
        <end position="247"/>
    </location>
</feature>
<evidence type="ECO:0000256" key="1">
    <source>
        <dbReference type="ARBA" id="ARBA00023015"/>
    </source>
</evidence>
<organism evidence="5 6">
    <name type="scientific">Virgisporangium ochraceum</name>
    <dbReference type="NCBI Taxonomy" id="65505"/>
    <lineage>
        <taxon>Bacteria</taxon>
        <taxon>Bacillati</taxon>
        <taxon>Actinomycetota</taxon>
        <taxon>Actinomycetes</taxon>
        <taxon>Micromonosporales</taxon>
        <taxon>Micromonosporaceae</taxon>
        <taxon>Virgisporangium</taxon>
    </lineage>
</organism>
<dbReference type="Gene3D" id="3.30.450.40">
    <property type="match status" value="1"/>
</dbReference>
<proteinExistence type="predicted"/>
<dbReference type="InterPro" id="IPR003018">
    <property type="entry name" value="GAF"/>
</dbReference>
<feature type="region of interest" description="Disordered" evidence="3">
    <location>
        <begin position="20"/>
        <end position="40"/>
    </location>
</feature>
<dbReference type="InterPro" id="IPR036388">
    <property type="entry name" value="WH-like_DNA-bd_sf"/>
</dbReference>
<dbReference type="SMART" id="SM01012">
    <property type="entry name" value="ANTAR"/>
    <property type="match status" value="1"/>
</dbReference>
<dbReference type="Gene3D" id="1.10.10.10">
    <property type="entry name" value="Winged helix-like DNA-binding domain superfamily/Winged helix DNA-binding domain"/>
    <property type="match status" value="1"/>
</dbReference>
<protein>
    <submittedName>
        <fullName evidence="5">GAF domain-containing protein</fullName>
    </submittedName>
</protein>
<dbReference type="SUPFAM" id="SSF55781">
    <property type="entry name" value="GAF domain-like"/>
    <property type="match status" value="1"/>
</dbReference>
<dbReference type="InterPro" id="IPR029016">
    <property type="entry name" value="GAF-like_dom_sf"/>
</dbReference>
<evidence type="ECO:0000256" key="2">
    <source>
        <dbReference type="ARBA" id="ARBA00023163"/>
    </source>
</evidence>
<keyword evidence="2" id="KW-0804">Transcription</keyword>
<comment type="caution">
    <text evidence="5">The sequence shown here is derived from an EMBL/GenBank/DDBJ whole genome shotgun (WGS) entry which is preliminary data.</text>
</comment>
<gene>
    <name evidence="5" type="ORF">Voc01_100720</name>
</gene>
<evidence type="ECO:0000259" key="4">
    <source>
        <dbReference type="PROSITE" id="PS50921"/>
    </source>
</evidence>
<dbReference type="InterPro" id="IPR005561">
    <property type="entry name" value="ANTAR"/>
</dbReference>
<dbReference type="EMBL" id="BOPH01000149">
    <property type="protein sequence ID" value="GIJ75155.1"/>
    <property type="molecule type" value="Genomic_DNA"/>
</dbReference>